<evidence type="ECO:0000256" key="8">
    <source>
        <dbReference type="PROSITE-ProRule" id="PRU01100"/>
    </source>
</evidence>
<feature type="active site" description="Proton donor" evidence="5 8">
    <location>
        <position position="193"/>
    </location>
</feature>
<evidence type="ECO:0000313" key="10">
    <source>
        <dbReference type="EMBL" id="ORL44904.1"/>
    </source>
</evidence>
<comment type="similarity">
    <text evidence="1 4 8">Belongs to the glycosyl hydrolase 26 family.</text>
</comment>
<evidence type="ECO:0000313" key="11">
    <source>
        <dbReference type="Proteomes" id="UP000192746"/>
    </source>
</evidence>
<keyword evidence="4" id="KW-0119">Carbohydrate metabolism</keyword>
<name>A0A1Y1T2S4_9FLAO</name>
<feature type="domain" description="GH26" evidence="9">
    <location>
        <begin position="35"/>
        <end position="363"/>
    </location>
</feature>
<feature type="site" description="Plays an important role in maintaining the position of the catalytic nucleophile" evidence="7">
    <location>
        <position position="192"/>
    </location>
</feature>
<keyword evidence="2 4" id="KW-0378">Hydrolase</keyword>
<evidence type="ECO:0000256" key="4">
    <source>
        <dbReference type="PIRNR" id="PIRNR018168"/>
    </source>
</evidence>
<dbReference type="InterPro" id="IPR016714">
    <property type="entry name" value="MANB/E"/>
</dbReference>
<evidence type="ECO:0000256" key="5">
    <source>
        <dbReference type="PIRSR" id="PIRSR018168-1"/>
    </source>
</evidence>
<evidence type="ECO:0000256" key="7">
    <source>
        <dbReference type="PIRSR" id="PIRSR018168-3"/>
    </source>
</evidence>
<evidence type="ECO:0000256" key="6">
    <source>
        <dbReference type="PIRSR" id="PIRSR018168-2"/>
    </source>
</evidence>
<dbReference type="Pfam" id="PF02156">
    <property type="entry name" value="Glyco_hydro_26"/>
    <property type="match status" value="1"/>
</dbReference>
<evidence type="ECO:0000256" key="1">
    <source>
        <dbReference type="ARBA" id="ARBA00007754"/>
    </source>
</evidence>
<feature type="binding site" evidence="6">
    <location>
        <position position="132"/>
    </location>
    <ligand>
        <name>substrate</name>
    </ligand>
</feature>
<dbReference type="InterPro" id="IPR022790">
    <property type="entry name" value="GH26_dom"/>
</dbReference>
<dbReference type="PANTHER" id="PTHR40079:SF4">
    <property type="entry name" value="GH26 DOMAIN-CONTAINING PROTEIN-RELATED"/>
    <property type="match status" value="1"/>
</dbReference>
<dbReference type="GO" id="GO:0006080">
    <property type="term" value="P:substituted mannan metabolic process"/>
    <property type="evidence" value="ECO:0007669"/>
    <property type="project" value="UniProtKB-UniRule"/>
</dbReference>
<dbReference type="EMBL" id="ARYN01000012">
    <property type="protein sequence ID" value="ORL44904.1"/>
    <property type="molecule type" value="Genomic_DNA"/>
</dbReference>
<accession>A0A1Y1T2S4</accession>
<keyword evidence="3 4" id="KW-0326">Glycosidase</keyword>
<dbReference type="PROSITE" id="PS51764">
    <property type="entry name" value="GH26"/>
    <property type="match status" value="1"/>
</dbReference>
<evidence type="ECO:0000256" key="3">
    <source>
        <dbReference type="ARBA" id="ARBA00023295"/>
    </source>
</evidence>
<dbReference type="Gene3D" id="3.20.20.80">
    <property type="entry name" value="Glycosidases"/>
    <property type="match status" value="1"/>
</dbReference>
<feature type="binding site" evidence="6">
    <location>
        <position position="263"/>
    </location>
    <ligand>
        <name>substrate</name>
    </ligand>
</feature>
<dbReference type="GO" id="GO:0016985">
    <property type="term" value="F:mannan endo-1,4-beta-mannosidase activity"/>
    <property type="evidence" value="ECO:0007669"/>
    <property type="project" value="UniProtKB-UniRule"/>
</dbReference>
<dbReference type="PRINTS" id="PR00739">
    <property type="entry name" value="GLHYDRLASE26"/>
</dbReference>
<dbReference type="EC" id="3.2.1.78" evidence="4"/>
<dbReference type="GO" id="GO:0005576">
    <property type="term" value="C:extracellular region"/>
    <property type="evidence" value="ECO:0007669"/>
    <property type="project" value="UniProtKB-SubCell"/>
</dbReference>
<comment type="catalytic activity">
    <reaction evidence="4">
        <text>Random hydrolysis of (1-&gt;4)-beta-D-mannosidic linkages in mannans, galactomannans and glucomannans.</text>
        <dbReference type="EC" id="3.2.1.78"/>
    </reaction>
</comment>
<dbReference type="InterPro" id="IPR000805">
    <property type="entry name" value="Glyco_hydro_26"/>
</dbReference>
<dbReference type="STRING" id="1185767.IIF7_13897"/>
<dbReference type="SUPFAM" id="SSF51445">
    <property type="entry name" value="(Trans)glycosidases"/>
    <property type="match status" value="1"/>
</dbReference>
<dbReference type="PIRSF" id="PIRSF018168">
    <property type="entry name" value="Mannan-1_4-beta-mannosidase"/>
    <property type="match status" value="1"/>
</dbReference>
<dbReference type="RefSeq" id="WP_084842305.1">
    <property type="nucleotide sequence ID" value="NZ_ARYN01000012.1"/>
</dbReference>
<dbReference type="InterPro" id="IPR017853">
    <property type="entry name" value="GH"/>
</dbReference>
<keyword evidence="11" id="KW-1185">Reference proteome</keyword>
<evidence type="ECO:0000256" key="2">
    <source>
        <dbReference type="ARBA" id="ARBA00022801"/>
    </source>
</evidence>
<feature type="active site" description="Nucleophile" evidence="5 8">
    <location>
        <position position="297"/>
    </location>
</feature>
<dbReference type="PROSITE" id="PS51257">
    <property type="entry name" value="PROKAR_LIPOPROTEIN"/>
    <property type="match status" value="1"/>
</dbReference>
<sequence length="366" mass="42309">MKYFVIICILIISLSGISCNSSKITRNQISKEPHSINSKLLERLSTISKAGFAFGQQDGTAYGLNWYLNDGSVGLNSDLKKVTGKLPAVIGFDLGHLEHDNIYNLDTVAFALIKQQTIEINRLGGIVSYSWHADNPVSKGSSWDTTEAVHDILYDERIKNKFNLWIERLSIFFKSLKDDDNQFIPVIFRPFHEMNGSWFWWGKKNCTKEDYVELWRYTVERFKYHGVQNLIYAFSPNTMNDVKDFDDYYPGDDYVDILGVDIYNHSGNTRFIESLNMNLSILKRKSEEKDMPFALTETGNMRMGSDSSWWTETLYPALHNSGITWVLVWRNARRDHYFGTFPGEKSAPNFKKFTNYPDVLMLSDLH</sequence>
<feature type="binding site" evidence="6">
    <location>
        <position position="198"/>
    </location>
    <ligand>
        <name>substrate</name>
    </ligand>
</feature>
<keyword evidence="4" id="KW-0964">Secreted</keyword>
<dbReference type="OrthoDB" id="9816550at2"/>
<organism evidence="10 11">
    <name type="scientific">Zunongwangia atlantica 22II14-10F7</name>
    <dbReference type="NCBI Taxonomy" id="1185767"/>
    <lineage>
        <taxon>Bacteria</taxon>
        <taxon>Pseudomonadati</taxon>
        <taxon>Bacteroidota</taxon>
        <taxon>Flavobacteriia</taxon>
        <taxon>Flavobacteriales</taxon>
        <taxon>Flavobacteriaceae</taxon>
        <taxon>Zunongwangia</taxon>
    </lineage>
</organism>
<gene>
    <name evidence="10" type="ORF">IIF7_13897</name>
</gene>
<dbReference type="AlphaFoldDB" id="A0A1Y1T2S4"/>
<reference evidence="10 11" key="1">
    <citation type="submission" date="2013-04" db="EMBL/GenBank/DDBJ databases">
        <title>Zunongwangia sp. 22II14-10F7 Genome Sequencing.</title>
        <authorList>
            <person name="Lai Q."/>
            <person name="Shao Z."/>
        </authorList>
    </citation>
    <scope>NUCLEOTIDE SEQUENCE [LARGE SCALE GENOMIC DNA]</scope>
    <source>
        <strain evidence="10 11">22II14-10F7</strain>
    </source>
</reference>
<dbReference type="Proteomes" id="UP000192746">
    <property type="component" value="Unassembled WGS sequence"/>
</dbReference>
<comment type="caution">
    <text evidence="10">The sequence shown here is derived from an EMBL/GenBank/DDBJ whole genome shotgun (WGS) entry which is preliminary data.</text>
</comment>
<comment type="subcellular location">
    <subcellularLocation>
        <location evidence="4">Secreted</location>
    </subcellularLocation>
</comment>
<proteinExistence type="inferred from homology"/>
<protein>
    <recommendedName>
        <fullName evidence="4">Mannan endo-1,4-beta-mannosidase</fullName>
        <ecNumber evidence="4">3.2.1.78</ecNumber>
    </recommendedName>
</protein>
<dbReference type="PANTHER" id="PTHR40079">
    <property type="entry name" value="MANNAN ENDO-1,4-BETA-MANNOSIDASE E-RELATED"/>
    <property type="match status" value="1"/>
</dbReference>
<evidence type="ECO:0000259" key="9">
    <source>
        <dbReference type="PROSITE" id="PS51764"/>
    </source>
</evidence>